<protein>
    <submittedName>
        <fullName evidence="2">Uncharacterized protein</fullName>
    </submittedName>
</protein>
<name>A0ABR3AF43_9AGAR</name>
<comment type="caution">
    <text evidence="2">The sequence shown here is derived from an EMBL/GenBank/DDBJ whole genome shotgun (WGS) entry which is preliminary data.</text>
</comment>
<gene>
    <name evidence="2" type="ORF">AAF712_000303</name>
</gene>
<evidence type="ECO:0000256" key="1">
    <source>
        <dbReference type="SAM" id="MobiDB-lite"/>
    </source>
</evidence>
<dbReference type="EMBL" id="JBBXMP010000001">
    <property type="protein sequence ID" value="KAL0072540.1"/>
    <property type="molecule type" value="Genomic_DNA"/>
</dbReference>
<feature type="region of interest" description="Disordered" evidence="1">
    <location>
        <begin position="40"/>
        <end position="75"/>
    </location>
</feature>
<evidence type="ECO:0000313" key="2">
    <source>
        <dbReference type="EMBL" id="KAL0072540.1"/>
    </source>
</evidence>
<evidence type="ECO:0000313" key="3">
    <source>
        <dbReference type="Proteomes" id="UP001437256"/>
    </source>
</evidence>
<accession>A0ABR3AF43</accession>
<keyword evidence="3" id="KW-1185">Reference proteome</keyword>
<feature type="compositionally biased region" description="Basic and acidic residues" evidence="1">
    <location>
        <begin position="65"/>
        <end position="75"/>
    </location>
</feature>
<proteinExistence type="predicted"/>
<sequence length="200" mass="21177">MEMKSKPEVLCPDSLEKLESEASLMSQPTTPTMKSALASPIYQTHLEAESTDTLSSANLSEDDDEHAHTEDHDHVTQVHRIAARQSVIARSIGNAIPRRLSRARSRPILAEGDTSNNMVIGVSVQAATVEVESSGNDEQPVGAVVHGPASLKNQKSKSSLGSTGASSGGSVGGGGWIARAKSLTIKLRRKSRVQLTEIAT</sequence>
<feature type="compositionally biased region" description="Low complexity" evidence="1">
    <location>
        <begin position="156"/>
        <end position="165"/>
    </location>
</feature>
<organism evidence="2 3">
    <name type="scientific">Marasmius tenuissimus</name>
    <dbReference type="NCBI Taxonomy" id="585030"/>
    <lineage>
        <taxon>Eukaryota</taxon>
        <taxon>Fungi</taxon>
        <taxon>Dikarya</taxon>
        <taxon>Basidiomycota</taxon>
        <taxon>Agaricomycotina</taxon>
        <taxon>Agaricomycetes</taxon>
        <taxon>Agaricomycetidae</taxon>
        <taxon>Agaricales</taxon>
        <taxon>Marasmiineae</taxon>
        <taxon>Marasmiaceae</taxon>
        <taxon>Marasmius</taxon>
    </lineage>
</organism>
<reference evidence="2 3" key="1">
    <citation type="submission" date="2024-05" db="EMBL/GenBank/DDBJ databases">
        <title>A draft genome resource for the thread blight pathogen Marasmius tenuissimus strain MS-2.</title>
        <authorList>
            <person name="Yulfo-Soto G.E."/>
            <person name="Baruah I.K."/>
            <person name="Amoako-Attah I."/>
            <person name="Bukari Y."/>
            <person name="Meinhardt L.W."/>
            <person name="Bailey B.A."/>
            <person name="Cohen S.P."/>
        </authorList>
    </citation>
    <scope>NUCLEOTIDE SEQUENCE [LARGE SCALE GENOMIC DNA]</scope>
    <source>
        <strain evidence="2 3">MS-2</strain>
    </source>
</reference>
<dbReference type="Proteomes" id="UP001437256">
    <property type="component" value="Unassembled WGS sequence"/>
</dbReference>
<feature type="region of interest" description="Disordered" evidence="1">
    <location>
        <begin position="133"/>
        <end position="173"/>
    </location>
</feature>